<name>A0A9P4V2U2_9PLEO</name>
<dbReference type="EMBL" id="ML996147">
    <property type="protein sequence ID" value="KAF2734518.1"/>
    <property type="molecule type" value="Genomic_DNA"/>
</dbReference>
<evidence type="ECO:0000313" key="2">
    <source>
        <dbReference type="Proteomes" id="UP000799444"/>
    </source>
</evidence>
<dbReference type="AlphaFoldDB" id="A0A9P4V2U2"/>
<sequence length="656" mass="73834">MTYDHNLPLVPFCNPTTVGFPRSPFASDSRSDPYYAAIGQRRPSPSKAPHLRNEKLRCDRNLGWSIDFATAFLAKHLDPATSPDAACDFKRLRNEAQRRFNEGRQQDLPYTCFNRLDRILFAGHLRGAVFLGVRDFNAEVSGITYSHGHYRERKHPVHRIAIILNLSVLRRVRVGGILAILIHHMIHAYFLVACGSEDEREVGYGRLAHGPHFAKIENTIRSLSGTGARPLSFDFARLQTHYPYYDEYYEPQRPRRPSKWFCSHCHFDTIDISDDEIAEYYDVACAPLLDLPEPCQKADVFVYNERHHRLDQVHRASDLATPSVDSVEFIFEDQPVQVPREYINNFLTVLRAFQRAKTRYLPIPEETSKDTFLTLLELLHTDHYTPDIRPVTIVGQNGPPVIHAVQEDSKPYLLTSIRLFKLAAELNLDDIKAIALNRLKAQCTTAEDPMTVLRELYSGGEPDPELRIWSREFLQRAPDMERLGPGVVRAGGAAAATASSPEPPNLVKLMRDMCFRERFYDLVPRFGALESDVHKVEQCLLREGVMVGSGREGSWFSGGGAGGGGGNGADQGLLGMNMGLLGVPLQAQIAGPPQMTLGMGPPMGRPMGMGVPMSRLMPGPDELERMYDDLRAERMGAFYDAGGRYEGDMGDRRWMY</sequence>
<reference evidence="1" key="1">
    <citation type="journal article" date="2020" name="Stud. Mycol.">
        <title>101 Dothideomycetes genomes: a test case for predicting lifestyles and emergence of pathogens.</title>
        <authorList>
            <person name="Haridas S."/>
            <person name="Albert R."/>
            <person name="Binder M."/>
            <person name="Bloem J."/>
            <person name="Labutti K."/>
            <person name="Salamov A."/>
            <person name="Andreopoulos B."/>
            <person name="Baker S."/>
            <person name="Barry K."/>
            <person name="Bills G."/>
            <person name="Bluhm B."/>
            <person name="Cannon C."/>
            <person name="Castanera R."/>
            <person name="Culley D."/>
            <person name="Daum C."/>
            <person name="Ezra D."/>
            <person name="Gonzalez J."/>
            <person name="Henrissat B."/>
            <person name="Kuo A."/>
            <person name="Liang C."/>
            <person name="Lipzen A."/>
            <person name="Lutzoni F."/>
            <person name="Magnuson J."/>
            <person name="Mondo S."/>
            <person name="Nolan M."/>
            <person name="Ohm R."/>
            <person name="Pangilinan J."/>
            <person name="Park H.-J."/>
            <person name="Ramirez L."/>
            <person name="Alfaro M."/>
            <person name="Sun H."/>
            <person name="Tritt A."/>
            <person name="Yoshinaga Y."/>
            <person name="Zwiers L.-H."/>
            <person name="Turgeon B."/>
            <person name="Goodwin S."/>
            <person name="Spatafora J."/>
            <person name="Crous P."/>
            <person name="Grigoriev I."/>
        </authorList>
    </citation>
    <scope>NUCLEOTIDE SEQUENCE</scope>
    <source>
        <strain evidence="1">CBS 125425</strain>
    </source>
</reference>
<keyword evidence="2" id="KW-1185">Reference proteome</keyword>
<evidence type="ECO:0000313" key="1">
    <source>
        <dbReference type="EMBL" id="KAF2734518.1"/>
    </source>
</evidence>
<proteinExistence type="predicted"/>
<accession>A0A9P4V2U2</accession>
<comment type="caution">
    <text evidence="1">The sequence shown here is derived from an EMBL/GenBank/DDBJ whole genome shotgun (WGS) entry which is preliminary data.</text>
</comment>
<organism evidence="1 2">
    <name type="scientific">Polyplosphaeria fusca</name>
    <dbReference type="NCBI Taxonomy" id="682080"/>
    <lineage>
        <taxon>Eukaryota</taxon>
        <taxon>Fungi</taxon>
        <taxon>Dikarya</taxon>
        <taxon>Ascomycota</taxon>
        <taxon>Pezizomycotina</taxon>
        <taxon>Dothideomycetes</taxon>
        <taxon>Pleosporomycetidae</taxon>
        <taxon>Pleosporales</taxon>
        <taxon>Tetraplosphaeriaceae</taxon>
        <taxon>Polyplosphaeria</taxon>
    </lineage>
</organism>
<protein>
    <recommendedName>
        <fullName evidence="3">SprT-like domain-containing protein</fullName>
    </recommendedName>
</protein>
<gene>
    <name evidence="1" type="ORF">EJ04DRAFT_245194</name>
</gene>
<evidence type="ECO:0008006" key="3">
    <source>
        <dbReference type="Google" id="ProtNLM"/>
    </source>
</evidence>
<dbReference type="GO" id="GO:0006950">
    <property type="term" value="P:response to stress"/>
    <property type="evidence" value="ECO:0007669"/>
    <property type="project" value="UniProtKB-ARBA"/>
</dbReference>
<dbReference type="OrthoDB" id="5236983at2759"/>
<dbReference type="Proteomes" id="UP000799444">
    <property type="component" value="Unassembled WGS sequence"/>
</dbReference>